<dbReference type="InterPro" id="IPR002931">
    <property type="entry name" value="Transglutaminase-like"/>
</dbReference>
<feature type="transmembrane region" description="Helical" evidence="1">
    <location>
        <begin position="132"/>
        <end position="151"/>
    </location>
</feature>
<dbReference type="EMBL" id="JAJEWP010000001">
    <property type="protein sequence ID" value="MCC2616008.1"/>
    <property type="molecule type" value="Genomic_DNA"/>
</dbReference>
<dbReference type="Pfam" id="PF13559">
    <property type="entry name" value="DUF4129"/>
    <property type="match status" value="1"/>
</dbReference>
<dbReference type="SMART" id="SM00460">
    <property type="entry name" value="TGc"/>
    <property type="match status" value="1"/>
</dbReference>
<dbReference type="InterPro" id="IPR021878">
    <property type="entry name" value="TgpA_N"/>
</dbReference>
<sequence>MIGAPANTQDQLSQLLLSAAFVMISIGLFEPIMGWILVLMACAVVIRAAYALGVQSQTVSMTTVNLLALLAGLVLAYFSVQLGLLVAMVNLLAMACALKLMLMRRRKDFRQLIVSALFLLGCGFIFHQSMAMSGYFSLCLGVILLAMMARHGPQLTLPQLTGGLGRLLLQALPIAVLAFMVMPRLGPFWQMPTAKSTETGLADRMKPGDIAQLSQSSALAFRASFTDNIPPPNQRYWRALVMEQFDGQEWQIAPRRKWEEEQLRLQNKAFVPAPQGPGAAYQVIAEPSYQHYLFSLDVSVVSDPGVRKRVWPGTAYQLRSRDPVASKMQYDLVYYPQTPLNQTNYSLDRQLNLQVPRQGNPRTREWVAKLQQQSTSARMLIDNIQRYFQQQGFEYTLRPALMPNDPVDRFLFDNQAGFCAHYASALAFALRLADIPARVVAGYQGGEVRGDDYVSIYQYDAHAWVEAWLDDQGWVRLDPTAWVAPSRILYGLERAVAEEGTFLADDPLSLARLKDYAWLNQVRLLLADMDFLWSQWVLGFDANRQRDLFKSLLGKLTAFNLSLVGVVSVLLVTILLAVYFIPKRAPRRPLWQKRYHQALALLEPVWPRPRHYGPDDYVRHVNQTAPADIAGPFNQLTQLYMYLAYQRPSAASQRDTDTRMNRAYLRLKRALGQHRPPASAR</sequence>
<dbReference type="Gene3D" id="3.10.620.30">
    <property type="match status" value="1"/>
</dbReference>
<dbReference type="RefSeq" id="WP_229158540.1">
    <property type="nucleotide sequence ID" value="NZ_JAJEWP010000001.1"/>
</dbReference>
<reference evidence="3 4" key="1">
    <citation type="submission" date="2021-10" db="EMBL/GenBank/DDBJ databases">
        <title>Draft genome of Aestuariibacter halophilus JC2043.</title>
        <authorList>
            <person name="Emsley S.A."/>
            <person name="Pfannmuller K.M."/>
            <person name="Ushijima B."/>
            <person name="Saw J.H."/>
            <person name="Videau P."/>
        </authorList>
    </citation>
    <scope>NUCLEOTIDE SEQUENCE [LARGE SCALE GENOMIC DNA]</scope>
    <source>
        <strain evidence="3 4">JC2043</strain>
    </source>
</reference>
<accession>A0ABS8G6H6</accession>
<feature type="transmembrane region" description="Helical" evidence="1">
    <location>
        <begin position="558"/>
        <end position="581"/>
    </location>
</feature>
<feature type="transmembrane region" description="Helical" evidence="1">
    <location>
        <begin position="109"/>
        <end position="126"/>
    </location>
</feature>
<feature type="transmembrane region" description="Helical" evidence="1">
    <location>
        <begin position="35"/>
        <end position="52"/>
    </location>
</feature>
<dbReference type="InterPro" id="IPR052901">
    <property type="entry name" value="Bact_TGase-like"/>
</dbReference>
<dbReference type="PANTHER" id="PTHR42736">
    <property type="entry name" value="PROTEIN-GLUTAMINE GAMMA-GLUTAMYLTRANSFERASE"/>
    <property type="match status" value="1"/>
</dbReference>
<proteinExistence type="predicted"/>
<comment type="caution">
    <text evidence="3">The sequence shown here is derived from an EMBL/GenBank/DDBJ whole genome shotgun (WGS) entry which is preliminary data.</text>
</comment>
<feature type="domain" description="Transglutaminase-like" evidence="2">
    <location>
        <begin position="411"/>
        <end position="481"/>
    </location>
</feature>
<evidence type="ECO:0000313" key="3">
    <source>
        <dbReference type="EMBL" id="MCC2616008.1"/>
    </source>
</evidence>
<organism evidence="3 4">
    <name type="scientific">Fluctibacter halophilus</name>
    <dbReference type="NCBI Taxonomy" id="226011"/>
    <lineage>
        <taxon>Bacteria</taxon>
        <taxon>Pseudomonadati</taxon>
        <taxon>Pseudomonadota</taxon>
        <taxon>Gammaproteobacteria</taxon>
        <taxon>Alteromonadales</taxon>
        <taxon>Alteromonadaceae</taxon>
        <taxon>Fluctibacter</taxon>
    </lineage>
</organism>
<evidence type="ECO:0000313" key="4">
    <source>
        <dbReference type="Proteomes" id="UP001520878"/>
    </source>
</evidence>
<keyword evidence="1" id="KW-0472">Membrane</keyword>
<protein>
    <submittedName>
        <fullName evidence="3">TransglutaminaseTgpA domain-containing protein</fullName>
    </submittedName>
</protein>
<gene>
    <name evidence="3" type="ORF">LJ739_07120</name>
</gene>
<dbReference type="InterPro" id="IPR038765">
    <property type="entry name" value="Papain-like_cys_pep_sf"/>
</dbReference>
<evidence type="ECO:0000259" key="2">
    <source>
        <dbReference type="SMART" id="SM00460"/>
    </source>
</evidence>
<feature type="transmembrane region" description="Helical" evidence="1">
    <location>
        <begin position="59"/>
        <end position="78"/>
    </location>
</feature>
<feature type="transmembrane region" description="Helical" evidence="1">
    <location>
        <begin position="163"/>
        <end position="182"/>
    </location>
</feature>
<evidence type="ECO:0000256" key="1">
    <source>
        <dbReference type="SAM" id="Phobius"/>
    </source>
</evidence>
<dbReference type="Proteomes" id="UP001520878">
    <property type="component" value="Unassembled WGS sequence"/>
</dbReference>
<keyword evidence="4" id="KW-1185">Reference proteome</keyword>
<keyword evidence="1" id="KW-1133">Transmembrane helix</keyword>
<dbReference type="InterPro" id="IPR025403">
    <property type="entry name" value="TgpA-like_C"/>
</dbReference>
<dbReference type="PANTHER" id="PTHR42736:SF1">
    <property type="entry name" value="PROTEIN-GLUTAMINE GAMMA-GLUTAMYLTRANSFERASE"/>
    <property type="match status" value="1"/>
</dbReference>
<dbReference type="SUPFAM" id="SSF54001">
    <property type="entry name" value="Cysteine proteinases"/>
    <property type="match status" value="1"/>
</dbReference>
<dbReference type="Pfam" id="PF11992">
    <property type="entry name" value="TgpA_N"/>
    <property type="match status" value="1"/>
</dbReference>
<dbReference type="Pfam" id="PF01841">
    <property type="entry name" value="Transglut_core"/>
    <property type="match status" value="1"/>
</dbReference>
<name>A0ABS8G6H6_9ALTE</name>
<keyword evidence="1" id="KW-0812">Transmembrane</keyword>